<dbReference type="Pfam" id="PF11523">
    <property type="entry name" value="DUF3223"/>
    <property type="match status" value="1"/>
</dbReference>
<feature type="compositionally biased region" description="Basic residues" evidence="1">
    <location>
        <begin position="166"/>
        <end position="177"/>
    </location>
</feature>
<dbReference type="AlphaFoldDB" id="A0AAV1XVD6"/>
<reference evidence="2 3" key="1">
    <citation type="submission" date="2024-03" db="EMBL/GenBank/DDBJ databases">
        <authorList>
            <person name="Martinez-Hernandez J."/>
        </authorList>
    </citation>
    <scope>NUCLEOTIDE SEQUENCE [LARGE SCALE GENOMIC DNA]</scope>
</reference>
<accession>A0AAV1XVD6</accession>
<feature type="compositionally biased region" description="Basic and acidic residues" evidence="1">
    <location>
        <begin position="20"/>
        <end position="46"/>
    </location>
</feature>
<organism evidence="2 3">
    <name type="scientific">Lupinus luteus</name>
    <name type="common">European yellow lupine</name>
    <dbReference type="NCBI Taxonomy" id="3873"/>
    <lineage>
        <taxon>Eukaryota</taxon>
        <taxon>Viridiplantae</taxon>
        <taxon>Streptophyta</taxon>
        <taxon>Embryophyta</taxon>
        <taxon>Tracheophyta</taxon>
        <taxon>Spermatophyta</taxon>
        <taxon>Magnoliopsida</taxon>
        <taxon>eudicotyledons</taxon>
        <taxon>Gunneridae</taxon>
        <taxon>Pentapetalae</taxon>
        <taxon>rosids</taxon>
        <taxon>fabids</taxon>
        <taxon>Fabales</taxon>
        <taxon>Fabaceae</taxon>
        <taxon>Papilionoideae</taxon>
        <taxon>50 kb inversion clade</taxon>
        <taxon>genistoids sensu lato</taxon>
        <taxon>core genistoids</taxon>
        <taxon>Genisteae</taxon>
        <taxon>Lupinus</taxon>
    </lineage>
</organism>
<dbReference type="GO" id="GO:0009658">
    <property type="term" value="P:chloroplast organization"/>
    <property type="evidence" value="ECO:0007669"/>
    <property type="project" value="TreeGrafter"/>
</dbReference>
<dbReference type="GO" id="GO:0009507">
    <property type="term" value="C:chloroplast"/>
    <property type="evidence" value="ECO:0007669"/>
    <property type="project" value="TreeGrafter"/>
</dbReference>
<evidence type="ECO:0000313" key="2">
    <source>
        <dbReference type="EMBL" id="CAL0325780.1"/>
    </source>
</evidence>
<dbReference type="FunFam" id="3.10.450.40:FF:000016">
    <property type="entry name" value="Predicted protein"/>
    <property type="match status" value="1"/>
</dbReference>
<proteinExistence type="predicted"/>
<dbReference type="GO" id="GO:0005634">
    <property type="term" value="C:nucleus"/>
    <property type="evidence" value="ECO:0007669"/>
    <property type="project" value="TreeGrafter"/>
</dbReference>
<evidence type="ECO:0000256" key="1">
    <source>
        <dbReference type="SAM" id="MobiDB-lite"/>
    </source>
</evidence>
<dbReference type="InterPro" id="IPR044673">
    <property type="entry name" value="DCL-like"/>
</dbReference>
<dbReference type="GO" id="GO:1901259">
    <property type="term" value="P:chloroplast rRNA processing"/>
    <property type="evidence" value="ECO:0007669"/>
    <property type="project" value="TreeGrafter"/>
</dbReference>
<dbReference type="Proteomes" id="UP001497480">
    <property type="component" value="Unassembled WGS sequence"/>
</dbReference>
<keyword evidence="3" id="KW-1185">Reference proteome</keyword>
<name>A0AAV1XVD6_LUPLU</name>
<protein>
    <submittedName>
        <fullName evidence="2">Uncharacterized protein</fullName>
    </submittedName>
</protein>
<dbReference type="PANTHER" id="PTHR33415">
    <property type="entry name" value="PROTEIN EMBRYO DEFECTIVE 514"/>
    <property type="match status" value="1"/>
</dbReference>
<feature type="region of interest" description="Disordered" evidence="1">
    <location>
        <begin position="158"/>
        <end position="186"/>
    </location>
</feature>
<comment type="caution">
    <text evidence="2">The sequence shown here is derived from an EMBL/GenBank/DDBJ whole genome shotgun (WGS) entry which is preliminary data.</text>
</comment>
<dbReference type="EMBL" id="CAXHTB010000018">
    <property type="protein sequence ID" value="CAL0325780.1"/>
    <property type="molecule type" value="Genomic_DNA"/>
</dbReference>
<dbReference type="Gene3D" id="3.10.450.40">
    <property type="match status" value="1"/>
</dbReference>
<gene>
    <name evidence="2" type="ORF">LLUT_LOCUS26840</name>
</gene>
<sequence length="186" mass="20818">MAEPTAPEISVVDTAMEVESNEKRAREEDIVSEGAAKKQKVEEEKPSPSGPIKLGFKEFGSSLDMFDYFFNFLHAWSPFLNVNKYEHIMLLELLKNGHTESDKKIGGGIQSFQVRKHPTWKSRCFFLIREDGSADDFSFRKCVDHILPLPEEMQLKPDANRALGGGKHRGGKGHAGRGRGSGQRGK</sequence>
<dbReference type="GO" id="GO:0017126">
    <property type="term" value="P:nucleologenesis"/>
    <property type="evidence" value="ECO:0007669"/>
    <property type="project" value="TreeGrafter"/>
</dbReference>
<evidence type="ECO:0000313" key="3">
    <source>
        <dbReference type="Proteomes" id="UP001497480"/>
    </source>
</evidence>
<dbReference type="PANTHER" id="PTHR33415:SF12">
    <property type="entry name" value="PROTEIN EMBRYO DEFECTIVE 514"/>
    <property type="match status" value="1"/>
</dbReference>
<feature type="region of interest" description="Disordered" evidence="1">
    <location>
        <begin position="1"/>
        <end position="49"/>
    </location>
</feature>